<dbReference type="EMBL" id="NHYE01005409">
    <property type="protein sequence ID" value="PPQ73367.1"/>
    <property type="molecule type" value="Genomic_DNA"/>
</dbReference>
<evidence type="ECO:0000313" key="3">
    <source>
        <dbReference type="EMBL" id="PPQ73367.1"/>
    </source>
</evidence>
<feature type="region of interest" description="Disordered" evidence="2">
    <location>
        <begin position="28"/>
        <end position="53"/>
    </location>
</feature>
<keyword evidence="4" id="KW-1185">Reference proteome</keyword>
<organism evidence="3 4">
    <name type="scientific">Gymnopilus dilepis</name>
    <dbReference type="NCBI Taxonomy" id="231916"/>
    <lineage>
        <taxon>Eukaryota</taxon>
        <taxon>Fungi</taxon>
        <taxon>Dikarya</taxon>
        <taxon>Basidiomycota</taxon>
        <taxon>Agaricomycotina</taxon>
        <taxon>Agaricomycetes</taxon>
        <taxon>Agaricomycetidae</taxon>
        <taxon>Agaricales</taxon>
        <taxon>Agaricineae</taxon>
        <taxon>Hymenogastraceae</taxon>
        <taxon>Gymnopilus</taxon>
    </lineage>
</organism>
<sequence length="420" mass="45844">MTLPTIFGGRASAIVDEEMGQAPAFVDESTATASAASQQPDQSGHQAGSVESGIDLLAPSSASTATATVSLPSHTAQETAPVATEPSSVDAEHAARYGTRRKRNRGSDPQDAEPRGAGPSQIQAAPQTGGRYETIEEVDEYGVRTKIRLTLNEAVSRQRIQERDEVAAQRDAIAREQIALVERIRELEAALASIFAQSASLDQAYKFEQLPNIYIQASQVAAHYDAEVKKIKAETMEQIAFFQQAVDFKNRMVTSAANHSRILNGKSGGRGRPEKHRQLQNEIGVLKDQLKDALSRIQQVRQQSEAQVEEKERLKKLNTEMQSALDRQARITPANPQPGAHARLSVEQQATGRQPPYLPLEHPLTTSIGRPIIVHPPPDQPRSQSLPPQSHLLPRDYAAGFPWLSLQFTVILQGSLDCGV</sequence>
<gene>
    <name evidence="3" type="ORF">CVT26_015459</name>
</gene>
<dbReference type="AlphaFoldDB" id="A0A409W4E5"/>
<feature type="compositionally biased region" description="Basic and acidic residues" evidence="2">
    <location>
        <begin position="105"/>
        <end position="114"/>
    </location>
</feature>
<feature type="coiled-coil region" evidence="1">
    <location>
        <begin position="276"/>
        <end position="327"/>
    </location>
</feature>
<feature type="region of interest" description="Disordered" evidence="2">
    <location>
        <begin position="65"/>
        <end position="132"/>
    </location>
</feature>
<protein>
    <submittedName>
        <fullName evidence="3">Uncharacterized protein</fullName>
    </submittedName>
</protein>
<evidence type="ECO:0000313" key="4">
    <source>
        <dbReference type="Proteomes" id="UP000284706"/>
    </source>
</evidence>
<reference evidence="3 4" key="1">
    <citation type="journal article" date="2018" name="Evol. Lett.">
        <title>Horizontal gene cluster transfer increased hallucinogenic mushroom diversity.</title>
        <authorList>
            <person name="Reynolds H.T."/>
            <person name="Vijayakumar V."/>
            <person name="Gluck-Thaler E."/>
            <person name="Korotkin H.B."/>
            <person name="Matheny P.B."/>
            <person name="Slot J.C."/>
        </authorList>
    </citation>
    <scope>NUCLEOTIDE SEQUENCE [LARGE SCALE GENOMIC DNA]</scope>
    <source>
        <strain evidence="3 4">SRW20</strain>
    </source>
</reference>
<evidence type="ECO:0000256" key="2">
    <source>
        <dbReference type="SAM" id="MobiDB-lite"/>
    </source>
</evidence>
<evidence type="ECO:0000256" key="1">
    <source>
        <dbReference type="SAM" id="Coils"/>
    </source>
</evidence>
<comment type="caution">
    <text evidence="3">The sequence shown here is derived from an EMBL/GenBank/DDBJ whole genome shotgun (WGS) entry which is preliminary data.</text>
</comment>
<proteinExistence type="predicted"/>
<dbReference type="InParanoid" id="A0A409W4E5"/>
<dbReference type="Proteomes" id="UP000284706">
    <property type="component" value="Unassembled WGS sequence"/>
</dbReference>
<name>A0A409W4E5_9AGAR</name>
<keyword evidence="1" id="KW-0175">Coiled coil</keyword>
<feature type="region of interest" description="Disordered" evidence="2">
    <location>
        <begin position="332"/>
        <end position="391"/>
    </location>
</feature>
<accession>A0A409W4E5</accession>